<dbReference type="AlphaFoldDB" id="A0AA51RWI4"/>
<dbReference type="EMBL" id="CP133548">
    <property type="protein sequence ID" value="WMS88951.1"/>
    <property type="molecule type" value="Genomic_DNA"/>
</dbReference>
<proteinExistence type="predicted"/>
<name>A0AA51RWI4_9GAMM</name>
<protein>
    <submittedName>
        <fullName evidence="2">Uncharacterized protein</fullName>
    </submittedName>
</protein>
<dbReference type="RefSeq" id="WP_309204170.1">
    <property type="nucleotide sequence ID" value="NZ_CP133548.1"/>
</dbReference>
<evidence type="ECO:0000313" key="3">
    <source>
        <dbReference type="Proteomes" id="UP001239782"/>
    </source>
</evidence>
<dbReference type="Proteomes" id="UP001239782">
    <property type="component" value="Chromosome"/>
</dbReference>
<keyword evidence="1" id="KW-0732">Signal</keyword>
<keyword evidence="3" id="KW-1185">Reference proteome</keyword>
<sequence>MKRFFLTIMSIGLVLFSSQLTAEVLACTNIASVKNSADASKNNAAGGHLNSHIKGQTPPAGYSQLNKTMFASVDDWNTAYSALERQNPALDCNTAANIGDKAATHIALSQTAYQCTAVDSNGKCTASSPVASATVTYVVKMVQNGESKNWIILTGYPRSSSSD</sequence>
<accession>A0AA51RWI4</accession>
<evidence type="ECO:0000256" key="1">
    <source>
        <dbReference type="SAM" id="SignalP"/>
    </source>
</evidence>
<feature type="chain" id="PRO_5041307704" evidence="1">
    <location>
        <begin position="23"/>
        <end position="163"/>
    </location>
</feature>
<gene>
    <name evidence="2" type="ORF">Q9312_08555</name>
</gene>
<organism evidence="2 3">
    <name type="scientific">Pleionea litopenaei</name>
    <dbReference type="NCBI Taxonomy" id="3070815"/>
    <lineage>
        <taxon>Bacteria</taxon>
        <taxon>Pseudomonadati</taxon>
        <taxon>Pseudomonadota</taxon>
        <taxon>Gammaproteobacteria</taxon>
        <taxon>Oceanospirillales</taxon>
        <taxon>Pleioneaceae</taxon>
        <taxon>Pleionea</taxon>
    </lineage>
</organism>
<dbReference type="KEGG" id="plei:Q9312_08555"/>
<reference evidence="2 3" key="1">
    <citation type="submission" date="2023-08" db="EMBL/GenBank/DDBJ databases">
        <title>Pleionea litopenaei sp. nov., isolated from stomach of juvenile Litopenaeus vannamei.</title>
        <authorList>
            <person name="Rho A.M."/>
            <person name="Hwang C.Y."/>
        </authorList>
    </citation>
    <scope>NUCLEOTIDE SEQUENCE [LARGE SCALE GENOMIC DNA]</scope>
    <source>
        <strain evidence="2 3">HL-JVS1</strain>
    </source>
</reference>
<feature type="signal peptide" evidence="1">
    <location>
        <begin position="1"/>
        <end position="22"/>
    </location>
</feature>
<evidence type="ECO:0000313" key="2">
    <source>
        <dbReference type="EMBL" id="WMS88951.1"/>
    </source>
</evidence>